<protein>
    <submittedName>
        <fullName evidence="2">Methionine synthase</fullName>
    </submittedName>
</protein>
<reference evidence="2 3" key="1">
    <citation type="submission" date="2023-08" db="EMBL/GenBank/DDBJ databases">
        <title>Phytohabitans sansha sp. nov., isolated from marine sediment.</title>
        <authorList>
            <person name="Zhao Y."/>
            <person name="Yi K."/>
        </authorList>
    </citation>
    <scope>NUCLEOTIDE SEQUENCE [LARGE SCALE GENOMIC DNA]</scope>
    <source>
        <strain evidence="2 3">ZYX-F-186</strain>
    </source>
</reference>
<evidence type="ECO:0000313" key="2">
    <source>
        <dbReference type="EMBL" id="MDQ7911451.1"/>
    </source>
</evidence>
<dbReference type="EMBL" id="JAVHUY010000087">
    <property type="protein sequence ID" value="MDQ7911451.1"/>
    <property type="molecule type" value="Genomic_DNA"/>
</dbReference>
<proteinExistence type="predicted"/>
<dbReference type="Gene3D" id="3.20.20.210">
    <property type="match status" value="1"/>
</dbReference>
<dbReference type="InterPro" id="IPR038071">
    <property type="entry name" value="UROD/MetE-like_sf"/>
</dbReference>
<accession>A0ABU0ZX81</accession>
<dbReference type="RefSeq" id="WP_308718651.1">
    <property type="nucleotide sequence ID" value="NZ_JAVHUY010000087.1"/>
</dbReference>
<sequence length="309" mass="32511">MGSLPGTDIAEAQRIVLGELPDLPHLPELPNRGPGADMVGRGAAFLVELPVELYAARWRVAARPGRDRRRTLDLLERDLDQMTEQAAEFDGTFKVQAAGPLTLAANIDLALGGRILRDHGAVRDLSESLAEGLRAHVADVRRRLPAATVLLQLDEPSLPDALAGRIATDSGLYTYRSIESSTASSLLRTVVEAAGAPVVLHCCAPDVPLDVVRASGATAVALDLSLVDKLDPLGEAIDAGLGLFAGATGTSKGAADQVLGVWRQLGFPDQRLPDQVVVTPPCGLAGSSATEARRVLTAVREAAQRLHES</sequence>
<organism evidence="2 3">
    <name type="scientific">Phytohabitans maris</name>
    <dbReference type="NCBI Taxonomy" id="3071409"/>
    <lineage>
        <taxon>Bacteria</taxon>
        <taxon>Bacillati</taxon>
        <taxon>Actinomycetota</taxon>
        <taxon>Actinomycetes</taxon>
        <taxon>Micromonosporales</taxon>
        <taxon>Micromonosporaceae</taxon>
    </lineage>
</organism>
<gene>
    <name evidence="2" type="ORF">RB614_43900</name>
</gene>
<dbReference type="SUPFAM" id="SSF51726">
    <property type="entry name" value="UROD/MetE-like"/>
    <property type="match status" value="1"/>
</dbReference>
<evidence type="ECO:0000259" key="1">
    <source>
        <dbReference type="Pfam" id="PF01717"/>
    </source>
</evidence>
<evidence type="ECO:0000313" key="3">
    <source>
        <dbReference type="Proteomes" id="UP001230908"/>
    </source>
</evidence>
<dbReference type="Proteomes" id="UP001230908">
    <property type="component" value="Unassembled WGS sequence"/>
</dbReference>
<name>A0ABU0ZX81_9ACTN</name>
<feature type="domain" description="Cobalamin-independent methionine synthase MetE C-terminal/archaeal" evidence="1">
    <location>
        <begin position="92"/>
        <end position="304"/>
    </location>
</feature>
<comment type="caution">
    <text evidence="2">The sequence shown here is derived from an EMBL/GenBank/DDBJ whole genome shotgun (WGS) entry which is preliminary data.</text>
</comment>
<dbReference type="Pfam" id="PF01717">
    <property type="entry name" value="Meth_synt_2"/>
    <property type="match status" value="1"/>
</dbReference>
<keyword evidence="3" id="KW-1185">Reference proteome</keyword>
<dbReference type="InterPro" id="IPR002629">
    <property type="entry name" value="Met_Synth_C/arc"/>
</dbReference>